<proteinExistence type="predicted"/>
<evidence type="ECO:0000313" key="3">
    <source>
        <dbReference type="EMBL" id="MDT8898518.1"/>
    </source>
</evidence>
<dbReference type="SMART" id="SM00327">
    <property type="entry name" value="VWA"/>
    <property type="match status" value="1"/>
</dbReference>
<dbReference type="EMBL" id="JAUHMF010000002">
    <property type="protein sequence ID" value="MDT8898518.1"/>
    <property type="molecule type" value="Genomic_DNA"/>
</dbReference>
<dbReference type="Gene3D" id="3.40.50.410">
    <property type="entry name" value="von Willebrand factor, type A domain"/>
    <property type="match status" value="1"/>
</dbReference>
<dbReference type="InterPro" id="IPR051266">
    <property type="entry name" value="CLCR"/>
</dbReference>
<dbReference type="InterPro" id="IPR002035">
    <property type="entry name" value="VWF_A"/>
</dbReference>
<reference evidence="3 4" key="1">
    <citation type="submission" date="2023-07" db="EMBL/GenBank/DDBJ databases">
        <title>Novel species of Thermanaerothrix with wide hydrolytic capabilities.</title>
        <authorList>
            <person name="Zayulina K.S."/>
            <person name="Podosokorskaya O.A."/>
            <person name="Elcheninov A.G."/>
        </authorList>
    </citation>
    <scope>NUCLEOTIDE SEQUENCE [LARGE SCALE GENOMIC DNA]</scope>
    <source>
        <strain evidence="3 4">4228-RoL</strain>
    </source>
</reference>
<evidence type="ECO:0000313" key="4">
    <source>
        <dbReference type="Proteomes" id="UP001254165"/>
    </source>
</evidence>
<dbReference type="PROSITE" id="PS50234">
    <property type="entry name" value="VWFA"/>
    <property type="match status" value="1"/>
</dbReference>
<evidence type="ECO:0000256" key="1">
    <source>
        <dbReference type="SAM" id="MobiDB-lite"/>
    </source>
</evidence>
<accession>A0ABU3NQN3</accession>
<organism evidence="3 4">
    <name type="scientific">Thermanaerothrix solaris</name>
    <dbReference type="NCBI Taxonomy" id="3058434"/>
    <lineage>
        <taxon>Bacteria</taxon>
        <taxon>Bacillati</taxon>
        <taxon>Chloroflexota</taxon>
        <taxon>Anaerolineae</taxon>
        <taxon>Anaerolineales</taxon>
        <taxon>Anaerolineaceae</taxon>
        <taxon>Thermanaerothrix</taxon>
    </lineage>
</organism>
<keyword evidence="4" id="KW-1185">Reference proteome</keyword>
<sequence>MSASPLHLHVEGDQMLVAREAPTHRVVEVVITAPEHAQQTRQRIPLNLALVLDRSGSMSGDKLHYVKQAALYLVETLEEADQLAFVVYDDQVDVLSPGLPLTPAHRQHLAHAIRQVESRGYTNLSGGWLAGCELAAKAATTAHLNRVLLLTDGLANVGIRDPEELAHHARELARRGISTSTFGVGLDFNEHLLERMATEGDGNFHFIEAPQDIPNIFAREFKELITITAREVELTVDLPKGVTVNVCGGWRYTLEDGRLRLAVGALAAKRAQELYLEVTTPPDAEAKDLTLTFLVRARDETNGVLEARAERTFTYASQDEVAAEAVNQDLLARFAKVALADASLEALRLEREGRRHEARSSILSRFSQVRPAMDAQTRTEYEQFVQRIEEGLAEDERKRLSQQRHVERRRREVGSPEPGKTSSAR</sequence>
<gene>
    <name evidence="3" type="ORF">QYE77_09575</name>
</gene>
<dbReference type="RefSeq" id="WP_315625179.1">
    <property type="nucleotide sequence ID" value="NZ_JAUHMF010000002.1"/>
</dbReference>
<dbReference type="InterPro" id="IPR036465">
    <property type="entry name" value="vWFA_dom_sf"/>
</dbReference>
<comment type="caution">
    <text evidence="3">The sequence shown here is derived from an EMBL/GenBank/DDBJ whole genome shotgun (WGS) entry which is preliminary data.</text>
</comment>
<dbReference type="PANTHER" id="PTHR10579">
    <property type="entry name" value="CALCIUM-ACTIVATED CHLORIDE CHANNEL REGULATOR"/>
    <property type="match status" value="1"/>
</dbReference>
<feature type="domain" description="VWFA" evidence="2">
    <location>
        <begin position="47"/>
        <end position="225"/>
    </location>
</feature>
<dbReference type="Proteomes" id="UP001254165">
    <property type="component" value="Unassembled WGS sequence"/>
</dbReference>
<evidence type="ECO:0000259" key="2">
    <source>
        <dbReference type="PROSITE" id="PS50234"/>
    </source>
</evidence>
<name>A0ABU3NQN3_9CHLR</name>
<protein>
    <submittedName>
        <fullName evidence="3">VWA domain-containing protein</fullName>
    </submittedName>
</protein>
<dbReference type="SUPFAM" id="SSF53300">
    <property type="entry name" value="vWA-like"/>
    <property type="match status" value="1"/>
</dbReference>
<dbReference type="Pfam" id="PF00092">
    <property type="entry name" value="VWA"/>
    <property type="match status" value="1"/>
</dbReference>
<feature type="region of interest" description="Disordered" evidence="1">
    <location>
        <begin position="395"/>
        <end position="425"/>
    </location>
</feature>
<dbReference type="PANTHER" id="PTHR10579:SF43">
    <property type="entry name" value="ZINC FINGER (C3HC4-TYPE RING FINGER) FAMILY PROTEIN"/>
    <property type="match status" value="1"/>
</dbReference>